<dbReference type="EMBL" id="LJZQ01000010">
    <property type="protein sequence ID" value="KPQ28946.1"/>
    <property type="molecule type" value="Genomic_DNA"/>
</dbReference>
<dbReference type="AlphaFoldDB" id="A0A0N8KKS4"/>
<reference evidence="1 2" key="1">
    <citation type="submission" date="2015-09" db="EMBL/GenBank/DDBJ databases">
        <title>Identification and resolution of microdiversity through metagenomic sequencing of parallel consortia.</title>
        <authorList>
            <person name="Nelson W.C."/>
            <person name="Romine M.F."/>
            <person name="Lindemann S.R."/>
        </authorList>
    </citation>
    <scope>NUCLEOTIDE SEQUENCE [LARGE SCALE GENOMIC DNA]</scope>
    <source>
        <strain evidence="1">HL-55</strain>
    </source>
</reference>
<dbReference type="Proteomes" id="UP000050416">
    <property type="component" value="Unassembled WGS sequence"/>
</dbReference>
<dbReference type="PATRIC" id="fig|1305731.5.peg.68"/>
<comment type="caution">
    <text evidence="1">The sequence shown here is derived from an EMBL/GenBank/DDBJ whole genome shotgun (WGS) entry which is preliminary data.</text>
</comment>
<gene>
    <name evidence="1" type="ORF">HLUCCX14_08645</name>
</gene>
<protein>
    <submittedName>
        <fullName evidence="1">Uncharacterized protein</fullName>
    </submittedName>
</protein>
<name>A0A0N8KKS4_9GAMM</name>
<organism evidence="1 2">
    <name type="scientific">Marinobacter excellens HL-55</name>
    <dbReference type="NCBI Taxonomy" id="1305731"/>
    <lineage>
        <taxon>Bacteria</taxon>
        <taxon>Pseudomonadati</taxon>
        <taxon>Pseudomonadota</taxon>
        <taxon>Gammaproteobacteria</taxon>
        <taxon>Pseudomonadales</taxon>
        <taxon>Marinobacteraceae</taxon>
        <taxon>Marinobacter</taxon>
    </lineage>
</organism>
<evidence type="ECO:0000313" key="2">
    <source>
        <dbReference type="Proteomes" id="UP000050416"/>
    </source>
</evidence>
<dbReference type="OrthoDB" id="6366706at2"/>
<proteinExistence type="predicted"/>
<evidence type="ECO:0000313" key="1">
    <source>
        <dbReference type="EMBL" id="KPQ28946.1"/>
    </source>
</evidence>
<accession>A0A0N8KKS4</accession>
<sequence length="142" mass="16776">MNKIQLVRTAAEQQLTDIYDLLAMRILFPPDRVEVTIDKEIKDLFLYPERLETSYRDEWTSIATKALFNHGFADHWRSDQDNLDRYLGFLKEQSIPRCIHNHVGLFQMLGEAIAVQRSENTLAFPDPRRRALMRMIWPETPD</sequence>
<dbReference type="STRING" id="1305731.GCA_000934705_02998"/>